<dbReference type="GO" id="GO:0005829">
    <property type="term" value="C:cytosol"/>
    <property type="evidence" value="ECO:0007669"/>
    <property type="project" value="TreeGrafter"/>
</dbReference>
<evidence type="ECO:0000313" key="2">
    <source>
        <dbReference type="Proteomes" id="UP000266861"/>
    </source>
</evidence>
<sequence length="281" mass="31548">MSHSLANGSSTQLLLAHRESRESNINTLAIAHQNFKNYIETISEKAKTIENTIMMARTCEKSSQEWYYVDLKAKIENKIIIGSLSVLPLIPTPKDKTQAVIVKAKAAEYTKKAHRAAYVSVEHVQQIRRRLNKTEVAILKTGSSKDVAVVLENYATPEELMHGTGELRMIAIDVGFADAIDTIVHIPWELKLPIFLSEDREIILYRNATICNIGAEVSDNTTTTLFPFTPRMHPYLISIPSDVDAKCDQVIEITLSELEHHIHGPFTSHLSRSLSKFNSII</sequence>
<dbReference type="EMBL" id="PQFF01000056">
    <property type="protein sequence ID" value="RHZ85874.1"/>
    <property type="molecule type" value="Genomic_DNA"/>
</dbReference>
<accession>A0A397JL21</accession>
<comment type="caution">
    <text evidence="1">The sequence shown here is derived from an EMBL/GenBank/DDBJ whole genome shotgun (WGS) entry which is preliminary data.</text>
</comment>
<dbReference type="GO" id="GO:0003994">
    <property type="term" value="F:aconitate hydratase activity"/>
    <property type="evidence" value="ECO:0007669"/>
    <property type="project" value="TreeGrafter"/>
</dbReference>
<dbReference type="AlphaFoldDB" id="A0A397JL21"/>
<gene>
    <name evidence="1" type="ORF">Glove_59g30</name>
</gene>
<dbReference type="PANTHER" id="PTHR43160">
    <property type="entry name" value="ACONITATE HYDRATASE B"/>
    <property type="match status" value="1"/>
</dbReference>
<name>A0A397JL21_9GLOM</name>
<dbReference type="GO" id="GO:0005739">
    <property type="term" value="C:mitochondrion"/>
    <property type="evidence" value="ECO:0007669"/>
    <property type="project" value="TreeGrafter"/>
</dbReference>
<reference evidence="1 2" key="1">
    <citation type="submission" date="2018-08" db="EMBL/GenBank/DDBJ databases">
        <title>Genome and evolution of the arbuscular mycorrhizal fungus Diversispora epigaea (formerly Glomus versiforme) and its bacterial endosymbionts.</title>
        <authorList>
            <person name="Sun X."/>
            <person name="Fei Z."/>
            <person name="Harrison M."/>
        </authorList>
    </citation>
    <scope>NUCLEOTIDE SEQUENCE [LARGE SCALE GENOMIC DNA]</scope>
    <source>
        <strain evidence="1 2">IT104</strain>
    </source>
</reference>
<dbReference type="OrthoDB" id="2224430at2759"/>
<protein>
    <submittedName>
        <fullName evidence="1">Uncharacterized protein</fullName>
    </submittedName>
</protein>
<evidence type="ECO:0000313" key="1">
    <source>
        <dbReference type="EMBL" id="RHZ85874.1"/>
    </source>
</evidence>
<proteinExistence type="predicted"/>
<organism evidence="1 2">
    <name type="scientific">Diversispora epigaea</name>
    <dbReference type="NCBI Taxonomy" id="1348612"/>
    <lineage>
        <taxon>Eukaryota</taxon>
        <taxon>Fungi</taxon>
        <taxon>Fungi incertae sedis</taxon>
        <taxon>Mucoromycota</taxon>
        <taxon>Glomeromycotina</taxon>
        <taxon>Glomeromycetes</taxon>
        <taxon>Diversisporales</taxon>
        <taxon>Diversisporaceae</taxon>
        <taxon>Diversispora</taxon>
    </lineage>
</organism>
<dbReference type="InterPro" id="IPR036008">
    <property type="entry name" value="Aconitase_4Fe-4S_dom"/>
</dbReference>
<dbReference type="SUPFAM" id="SSF53732">
    <property type="entry name" value="Aconitase iron-sulfur domain"/>
    <property type="match status" value="1"/>
</dbReference>
<dbReference type="Proteomes" id="UP000266861">
    <property type="component" value="Unassembled WGS sequence"/>
</dbReference>
<keyword evidence="2" id="KW-1185">Reference proteome</keyword>
<dbReference type="PANTHER" id="PTHR43160:SF2">
    <property type="entry name" value="HOMOCITRATE DEHYDRATASE, MITOCHONDRIAL"/>
    <property type="match status" value="1"/>
</dbReference>
<dbReference type="InterPro" id="IPR050926">
    <property type="entry name" value="Aconitase/IPM_isomerase"/>
</dbReference>
<dbReference type="GO" id="GO:0051539">
    <property type="term" value="F:4 iron, 4 sulfur cluster binding"/>
    <property type="evidence" value="ECO:0007669"/>
    <property type="project" value="TreeGrafter"/>
</dbReference>
<dbReference type="STRING" id="1348612.A0A397JL21"/>